<keyword evidence="4" id="KW-0547">Nucleotide-binding</keyword>
<dbReference type="PROSITE" id="PS50290">
    <property type="entry name" value="PI3_4_KINASE_3"/>
    <property type="match status" value="1"/>
</dbReference>
<dbReference type="Pfam" id="PF00240">
    <property type="entry name" value="ubiquitin"/>
    <property type="match status" value="1"/>
</dbReference>
<dbReference type="PROSITE" id="PS50053">
    <property type="entry name" value="UBIQUITIN_2"/>
    <property type="match status" value="1"/>
</dbReference>
<keyword evidence="6" id="KW-0067">ATP-binding</keyword>
<keyword evidence="10" id="KW-1185">Reference proteome</keyword>
<dbReference type="InterPro" id="IPR000403">
    <property type="entry name" value="PI3/4_kinase_cat_dom"/>
</dbReference>
<accession>A0ABP0TW62</accession>
<dbReference type="PANTHER" id="PTHR45800:SF4">
    <property type="entry name" value="PHOSPHATIDYLINOSITOL 4-KINASE GAMMA 3"/>
    <property type="match status" value="1"/>
</dbReference>
<dbReference type="EMBL" id="OZ019907">
    <property type="protein sequence ID" value="CAK9206587.1"/>
    <property type="molecule type" value="Genomic_DNA"/>
</dbReference>
<evidence type="ECO:0000256" key="6">
    <source>
        <dbReference type="ARBA" id="ARBA00022840"/>
    </source>
</evidence>
<feature type="domain" description="Ubiquitin-like" evidence="7">
    <location>
        <begin position="29"/>
        <end position="103"/>
    </location>
</feature>
<dbReference type="PRINTS" id="PR00348">
    <property type="entry name" value="UBIQUITIN"/>
</dbReference>
<reference evidence="9" key="1">
    <citation type="submission" date="2024-02" db="EMBL/GenBank/DDBJ databases">
        <authorList>
            <consortium name="ELIXIR-Norway"/>
            <consortium name="Elixir Norway"/>
        </authorList>
    </citation>
    <scope>NUCLEOTIDE SEQUENCE</scope>
</reference>
<gene>
    <name evidence="9" type="ORF">CSSPTR1EN2_LOCUS8423</name>
</gene>
<evidence type="ECO:0000259" key="7">
    <source>
        <dbReference type="PROSITE" id="PS50053"/>
    </source>
</evidence>
<organism evidence="9 10">
    <name type="scientific">Sphagnum troendelagicum</name>
    <dbReference type="NCBI Taxonomy" id="128251"/>
    <lineage>
        <taxon>Eukaryota</taxon>
        <taxon>Viridiplantae</taxon>
        <taxon>Streptophyta</taxon>
        <taxon>Embryophyta</taxon>
        <taxon>Bryophyta</taxon>
        <taxon>Sphagnophytina</taxon>
        <taxon>Sphagnopsida</taxon>
        <taxon>Sphagnales</taxon>
        <taxon>Sphagnaceae</taxon>
        <taxon>Sphagnum</taxon>
    </lineage>
</organism>
<protein>
    <recommendedName>
        <fullName evidence="2">1-phosphatidylinositol 4-kinase</fullName>
        <ecNumber evidence="2">2.7.1.67</ecNumber>
    </recommendedName>
</protein>
<proteinExistence type="inferred from homology"/>
<dbReference type="Proteomes" id="UP001497512">
    <property type="component" value="Chromosome 15"/>
</dbReference>
<evidence type="ECO:0000256" key="5">
    <source>
        <dbReference type="ARBA" id="ARBA00022777"/>
    </source>
</evidence>
<dbReference type="PANTHER" id="PTHR45800">
    <property type="entry name" value="PHOSPHATIDYLINOSITOL 4-KINASE GAMMA"/>
    <property type="match status" value="1"/>
</dbReference>
<sequence>MAAAGLVLIPAEPVTSFHSGRMPAVVEDIQIYLATLGSNNSVIPMRVLSSDTIASVKMRIQAYKGFYKNQQRLVYRGRELTRDDCFVKDYGVRNGEVLHLVLRLSDLLDVTVKTADGRHVFKVERTRILHLLVRKTAKVTSRALHKGLEFSVDADAEWVEEDHVSAVLPRATISTLLAPVSSVIRVNRSHHVLDTACGILRYEVPEILADLLIQARAGLQSGHSPILSPEGSGGAYFLKCEYGLKNVAIFKPVDEEPLAVNNPRGFCDSTRGEGLKKGTRIGEGAFREVAAYILDHPAEGRRSYSERNLQGFAGVPPTMMVHCSHKAFHYPLEESWNFTRKPKLGSLQQFVPAFSNCEDMGPANFPVQEVHKIAVLDMRLANTDRNGSNILACQDTNNSIVLVPIDHGYCLPEKFEDCTFEWLYWPQAHVPFNASTLEYIASLDVEQDIALLREHGWSLRSACAHVFRISTMLLKKGAAAGLTPFAVGSMMCRKTFDKRSPIELMLEEAEEKMLPGSNEQFFMTALAEVMDSHIKK</sequence>
<dbReference type="EC" id="2.7.1.67" evidence="2"/>
<evidence type="ECO:0000256" key="2">
    <source>
        <dbReference type="ARBA" id="ARBA00012169"/>
    </source>
</evidence>
<evidence type="ECO:0000256" key="4">
    <source>
        <dbReference type="ARBA" id="ARBA00022741"/>
    </source>
</evidence>
<feature type="non-terminal residue" evidence="9">
    <location>
        <position position="1"/>
    </location>
</feature>
<dbReference type="InterPro" id="IPR000626">
    <property type="entry name" value="Ubiquitin-like_dom"/>
</dbReference>
<comment type="similarity">
    <text evidence="1">Belongs to the PI3/PI4-kinase family. Type II PI4K subfamily.</text>
</comment>
<evidence type="ECO:0000256" key="1">
    <source>
        <dbReference type="ARBA" id="ARBA00008941"/>
    </source>
</evidence>
<dbReference type="SUPFAM" id="SSF54236">
    <property type="entry name" value="Ubiquitin-like"/>
    <property type="match status" value="1"/>
</dbReference>
<dbReference type="Gene3D" id="3.10.20.90">
    <property type="entry name" value="Phosphatidylinositol 3-kinase Catalytic Subunit, Chain A, domain 1"/>
    <property type="match status" value="1"/>
</dbReference>
<keyword evidence="5" id="KW-0418">Kinase</keyword>
<name>A0ABP0TW62_9BRYO</name>
<evidence type="ECO:0000259" key="8">
    <source>
        <dbReference type="PROSITE" id="PS50290"/>
    </source>
</evidence>
<keyword evidence="3" id="KW-0808">Transferase</keyword>
<evidence type="ECO:0000256" key="3">
    <source>
        <dbReference type="ARBA" id="ARBA00022679"/>
    </source>
</evidence>
<dbReference type="InterPro" id="IPR019956">
    <property type="entry name" value="Ubiquitin_dom"/>
</dbReference>
<dbReference type="SMART" id="SM00213">
    <property type="entry name" value="UBQ"/>
    <property type="match status" value="1"/>
</dbReference>
<feature type="domain" description="PI3K/PI4K catalytic" evidence="8">
    <location>
        <begin position="222"/>
        <end position="534"/>
    </location>
</feature>
<dbReference type="InterPro" id="IPR029071">
    <property type="entry name" value="Ubiquitin-like_domsf"/>
</dbReference>
<dbReference type="Pfam" id="PF00454">
    <property type="entry name" value="PI3_PI4_kinase"/>
    <property type="match status" value="1"/>
</dbReference>
<evidence type="ECO:0000313" key="10">
    <source>
        <dbReference type="Proteomes" id="UP001497512"/>
    </source>
</evidence>
<evidence type="ECO:0000313" key="9">
    <source>
        <dbReference type="EMBL" id="CAK9206587.1"/>
    </source>
</evidence>
<dbReference type="InterPro" id="IPR044571">
    <property type="entry name" value="P4KG1-8"/>
</dbReference>